<dbReference type="EMBL" id="KZ821514">
    <property type="protein sequence ID" value="PYH28396.1"/>
    <property type="molecule type" value="Genomic_DNA"/>
</dbReference>
<dbReference type="GeneID" id="37127435"/>
<evidence type="ECO:0000313" key="2">
    <source>
        <dbReference type="Proteomes" id="UP000247647"/>
    </source>
</evidence>
<proteinExistence type="predicted"/>
<dbReference type="RefSeq" id="XP_025473874.1">
    <property type="nucleotide sequence ID" value="XM_025624979.1"/>
</dbReference>
<evidence type="ECO:0000313" key="1">
    <source>
        <dbReference type="EMBL" id="PYH28396.1"/>
    </source>
</evidence>
<accession>A0A318Y204</accession>
<sequence>MNVVLHRLEIQSLNLTFLVRNGENPSAVILRSEIVSKRWSDEKSPLTATDNEENSMEASHYTDEGYTNVNCLQKQLFEVQAVVRAEQKIFRLDTQRLTHDNYMLIAILQSEYIKKPHTSSGNFWMDDVLTPKQKIELKRRSTKYDPSETYWRIVCINMALHLAKRKEAPVDPVMRPSDL</sequence>
<dbReference type="AlphaFoldDB" id="A0A318Y204"/>
<dbReference type="OrthoDB" id="10627012at2759"/>
<protein>
    <submittedName>
        <fullName evidence="1">Uncharacterized protein</fullName>
    </submittedName>
</protein>
<dbReference type="Proteomes" id="UP000247647">
    <property type="component" value="Unassembled WGS sequence"/>
</dbReference>
<reference evidence="1" key="1">
    <citation type="submission" date="2016-12" db="EMBL/GenBank/DDBJ databases">
        <title>The genomes of Aspergillus section Nigri reveals drivers in fungal speciation.</title>
        <authorList>
            <consortium name="DOE Joint Genome Institute"/>
            <person name="Vesth T.C."/>
            <person name="Nybo J."/>
            <person name="Theobald S."/>
            <person name="Brandl J."/>
            <person name="Frisvad J.C."/>
            <person name="Nielsen K.F."/>
            <person name="Lyhne E.K."/>
            <person name="Kogle M.E."/>
            <person name="Kuo A."/>
            <person name="Riley R."/>
            <person name="Clum A."/>
            <person name="Nolan M."/>
            <person name="Lipzen A."/>
            <person name="Salamov A."/>
            <person name="Henrissat B."/>
            <person name="Wiebenga A."/>
            <person name="De Vries R.P."/>
            <person name="Grigoriev I.V."/>
            <person name="Mortensen U.H."/>
            <person name="Andersen M.R."/>
            <person name="Baker S.E."/>
        </authorList>
    </citation>
    <scope>NUCLEOTIDE SEQUENCE [LARGE SCALE GENOMIC DNA]</scope>
    <source>
        <strain evidence="1">CBS 115656</strain>
    </source>
</reference>
<organism evidence="1 2">
    <name type="scientific">Aspergillus neoniger (strain CBS 115656)</name>
    <dbReference type="NCBI Taxonomy" id="1448310"/>
    <lineage>
        <taxon>Eukaryota</taxon>
        <taxon>Fungi</taxon>
        <taxon>Dikarya</taxon>
        <taxon>Ascomycota</taxon>
        <taxon>Pezizomycotina</taxon>
        <taxon>Eurotiomycetes</taxon>
        <taxon>Eurotiomycetidae</taxon>
        <taxon>Eurotiales</taxon>
        <taxon>Aspergillaceae</taxon>
        <taxon>Aspergillus</taxon>
        <taxon>Aspergillus subgen. Circumdati</taxon>
    </lineage>
</organism>
<keyword evidence="2" id="KW-1185">Reference proteome</keyword>
<name>A0A318Y204_ASPNB</name>
<gene>
    <name evidence="1" type="ORF">BO87DRAFT_391909</name>
</gene>